<dbReference type="STRING" id="237610.BJP27_15155"/>
<dbReference type="PANTHER" id="PTHR42930">
    <property type="entry name" value="PHOSPHATE-SPECIFIC TRANSPORT SYSTEM ACCESSORY PROTEIN PHOU"/>
    <property type="match status" value="1"/>
</dbReference>
<sequence length="241" mass="27437">MINKEGHTQHISQQYNVELEEVRSHLLAMGGLVEKQVSDAVRAVIDADAGLARQVRTIDDQIDIMERGIDEECLRILARRQPAASDLRLIISISKSVIDLERIGDEASKIARRAIELTEDGEAPRGYVEVRHIGEQVRKMVHQALDAFARFDAELALSVAQYDKLIDREYKSALRELATYMMEDPRSISRVLSIIWVLRSLERVGDHARNIAELVIYLVQGTDVRHMGLKRMAEEVNRSRE</sequence>
<accession>A0A0D7FL71</accession>
<dbReference type="SUPFAM" id="SSF109755">
    <property type="entry name" value="PhoU-like"/>
    <property type="match status" value="1"/>
</dbReference>
<name>A0A0D7FL71_9PSED</name>
<dbReference type="FunFam" id="1.20.58.220:FF:000002">
    <property type="entry name" value="Phosphate-specific transport system accessory protein PhoU"/>
    <property type="match status" value="1"/>
</dbReference>
<keyword evidence="3 7" id="KW-0813">Transport</keyword>
<keyword evidence="4 7" id="KW-0963">Cytoplasm</keyword>
<dbReference type="EMBL" id="LWCR01000012">
    <property type="protein sequence ID" value="OAN29833.1"/>
    <property type="molecule type" value="Genomic_DNA"/>
</dbReference>
<comment type="function">
    <text evidence="6 7">Plays a role in the regulation of phosphate uptake.</text>
</comment>
<evidence type="ECO:0000313" key="15">
    <source>
        <dbReference type="Proteomes" id="UP000189310"/>
    </source>
</evidence>
<dbReference type="PANTHER" id="PTHR42930:SF3">
    <property type="entry name" value="PHOSPHATE-SPECIFIC TRANSPORT SYSTEM ACCESSORY PROTEIN PHOU"/>
    <property type="match status" value="1"/>
</dbReference>
<dbReference type="Gene3D" id="1.20.58.220">
    <property type="entry name" value="Phosphate transport system protein phou homolog 2, domain 2"/>
    <property type="match status" value="2"/>
</dbReference>
<dbReference type="GO" id="GO:0045936">
    <property type="term" value="P:negative regulation of phosphate metabolic process"/>
    <property type="evidence" value="ECO:0007669"/>
    <property type="project" value="InterPro"/>
</dbReference>
<dbReference type="GO" id="GO:0006817">
    <property type="term" value="P:phosphate ion transport"/>
    <property type="evidence" value="ECO:0007669"/>
    <property type="project" value="UniProtKB-KW"/>
</dbReference>
<dbReference type="FunFam" id="1.20.58.220:FF:000001">
    <property type="entry name" value="Phosphate-specific transport system accessory protein PhoU"/>
    <property type="match status" value="1"/>
</dbReference>
<dbReference type="GeneID" id="57559338"/>
<comment type="subcellular location">
    <subcellularLocation>
        <location evidence="1 7">Cytoplasm</location>
    </subcellularLocation>
</comment>
<dbReference type="InterPro" id="IPR028366">
    <property type="entry name" value="PhoU"/>
</dbReference>
<dbReference type="GO" id="GO:0005737">
    <property type="term" value="C:cytoplasm"/>
    <property type="evidence" value="ECO:0007669"/>
    <property type="project" value="UniProtKB-SubCell"/>
</dbReference>
<dbReference type="AlphaFoldDB" id="A0A0D7FL71"/>
<comment type="subunit">
    <text evidence="7">Homodimer.</text>
</comment>
<dbReference type="RefSeq" id="WP_007161478.1">
    <property type="nucleotide sequence ID" value="NZ_CP017024.1"/>
</dbReference>
<dbReference type="Proteomes" id="UP000250579">
    <property type="component" value="Chromosome"/>
</dbReference>
<comment type="similarity">
    <text evidence="2 7">Belongs to the PhoU family.</text>
</comment>
<keyword evidence="15" id="KW-1185">Reference proteome</keyword>
<feature type="domain" description="PhoU" evidence="8">
    <location>
        <begin position="130"/>
        <end position="215"/>
    </location>
</feature>
<evidence type="ECO:0000256" key="7">
    <source>
        <dbReference type="PIRNR" id="PIRNR003107"/>
    </source>
</evidence>
<evidence type="ECO:0000256" key="4">
    <source>
        <dbReference type="ARBA" id="ARBA00022490"/>
    </source>
</evidence>
<evidence type="ECO:0000256" key="5">
    <source>
        <dbReference type="ARBA" id="ARBA00022592"/>
    </source>
</evidence>
<evidence type="ECO:0000256" key="3">
    <source>
        <dbReference type="ARBA" id="ARBA00022448"/>
    </source>
</evidence>
<dbReference type="EMBL" id="FMWB01000002">
    <property type="protein sequence ID" value="SCZ26268.1"/>
    <property type="molecule type" value="Genomic_DNA"/>
</dbReference>
<dbReference type="Proteomes" id="UP000189310">
    <property type="component" value="Unassembled WGS sequence"/>
</dbReference>
<evidence type="ECO:0000313" key="9">
    <source>
        <dbReference type="EMBL" id="AXA64465.1"/>
    </source>
</evidence>
<protein>
    <recommendedName>
        <fullName evidence="7">Phosphate-specific transport system accessory protein PhoU</fullName>
    </recommendedName>
</protein>
<reference evidence="9 16" key="5">
    <citation type="submission" date="2017-06" db="EMBL/GenBank/DDBJ databases">
        <title>Evolution towards high GC content and high-temperature stress adaptation in endophytic Pseudomonas oryzihabitans impacted its plant-growth promoting traits.</title>
        <authorList>
            <person name="Nascimento F.X."/>
        </authorList>
    </citation>
    <scope>NUCLEOTIDE SEQUENCE [LARGE SCALE GENOMIC DNA]</scope>
    <source>
        <strain evidence="9 16">MS8</strain>
    </source>
</reference>
<dbReference type="Proteomes" id="UP000078356">
    <property type="component" value="Unassembled WGS sequence"/>
</dbReference>
<evidence type="ECO:0000313" key="12">
    <source>
        <dbReference type="EMBL" id="SCZ26268.1"/>
    </source>
</evidence>
<evidence type="ECO:0000313" key="14">
    <source>
        <dbReference type="Proteomes" id="UP000183046"/>
    </source>
</evidence>
<evidence type="ECO:0000313" key="16">
    <source>
        <dbReference type="Proteomes" id="UP000250579"/>
    </source>
</evidence>
<dbReference type="InterPro" id="IPR026022">
    <property type="entry name" value="PhoU_dom"/>
</dbReference>
<dbReference type="Pfam" id="PF01895">
    <property type="entry name" value="PhoU"/>
    <property type="match status" value="2"/>
</dbReference>
<evidence type="ECO:0000313" key="13">
    <source>
        <dbReference type="Proteomes" id="UP000078356"/>
    </source>
</evidence>
<keyword evidence="5 7" id="KW-0592">Phosphate transport</keyword>
<dbReference type="eggNOG" id="COG0704">
    <property type="taxonomic scope" value="Bacteria"/>
</dbReference>
<evidence type="ECO:0000256" key="6">
    <source>
        <dbReference type="ARBA" id="ARBA00056181"/>
    </source>
</evidence>
<dbReference type="InterPro" id="IPR038078">
    <property type="entry name" value="PhoU-like_sf"/>
</dbReference>
<evidence type="ECO:0000313" key="10">
    <source>
        <dbReference type="EMBL" id="OAN29833.1"/>
    </source>
</evidence>
<evidence type="ECO:0000256" key="1">
    <source>
        <dbReference type="ARBA" id="ARBA00004496"/>
    </source>
</evidence>
<proteinExistence type="inferred from homology"/>
<reference evidence="11 15" key="4">
    <citation type="submission" date="2017-01" db="EMBL/GenBank/DDBJ databases">
        <title>Pseudomonas psychrotolerans genome sequencing and assembly.</title>
        <authorList>
            <person name="Vyas B."/>
            <person name="Mayilraj S."/>
        </authorList>
    </citation>
    <scope>NUCLEOTIDE SEQUENCE [LARGE SCALE GENOMIC DNA]</scope>
    <source>
        <strain evidence="11 15">SDS18</strain>
    </source>
</reference>
<dbReference type="EMBL" id="CP022198">
    <property type="protein sequence ID" value="AXA64465.1"/>
    <property type="molecule type" value="Genomic_DNA"/>
</dbReference>
<reference evidence="10 13" key="1">
    <citation type="submission" date="2016-04" db="EMBL/GenBank/DDBJ databases">
        <title>Draft Genome Sequences of Staphylococcus capitis Strain H36, S. capitis Strain H65, S. cohnii Strain H62, S. hominis Strain H69, Mycobacterium iranicum Strain H39, Plantibacter sp. Strain H53, Pseudomonas oryzihabitans Strain H72, and Microbacterium sp. Strain H83, isolated from residential settings.</title>
        <authorList>
            <person name="Lymperopoulou D."/>
            <person name="Adams R.I."/>
            <person name="Lindow S."/>
            <person name="Coil D.A."/>
            <person name="Jospin G."/>
            <person name="Eisen J.A."/>
        </authorList>
    </citation>
    <scope>NUCLEOTIDE SEQUENCE [LARGE SCALE GENOMIC DNA]</scope>
    <source>
        <strain evidence="10 13">H72</strain>
    </source>
</reference>
<reference evidence="12" key="2">
    <citation type="submission" date="2016-10" db="EMBL/GenBank/DDBJ databases">
        <authorList>
            <person name="Varghese N."/>
            <person name="Submissions S."/>
        </authorList>
    </citation>
    <scope>NUCLEOTIDE SEQUENCE</scope>
    <source>
        <strain evidence="12">DSM 15758</strain>
    </source>
</reference>
<dbReference type="EMBL" id="MTLN01000002">
    <property type="protein sequence ID" value="ONN72974.1"/>
    <property type="molecule type" value="Genomic_DNA"/>
</dbReference>
<gene>
    <name evidence="9" type="primary">phoU</name>
    <name evidence="10" type="ORF">A4V15_02520</name>
    <name evidence="11" type="ORF">BVL52_04105</name>
    <name evidence="9" type="ORF">CE139_01170</name>
    <name evidence="12" type="ORF">SAMN05216279_102335</name>
</gene>
<organism evidence="10 13">
    <name type="scientific">Pseudomonas oryzihabitans</name>
    <dbReference type="NCBI Taxonomy" id="47885"/>
    <lineage>
        <taxon>Bacteria</taxon>
        <taxon>Pseudomonadati</taxon>
        <taxon>Pseudomonadota</taxon>
        <taxon>Gammaproteobacteria</taxon>
        <taxon>Pseudomonadales</taxon>
        <taxon>Pseudomonadaceae</taxon>
        <taxon>Pseudomonas</taxon>
    </lineage>
</organism>
<evidence type="ECO:0000313" key="11">
    <source>
        <dbReference type="EMBL" id="ONN72974.1"/>
    </source>
</evidence>
<dbReference type="PIRSF" id="PIRSF003107">
    <property type="entry name" value="PhoU"/>
    <property type="match status" value="1"/>
</dbReference>
<dbReference type="NCBIfam" id="TIGR02135">
    <property type="entry name" value="phoU_full"/>
    <property type="match status" value="1"/>
</dbReference>
<accession>A0A1G5MNU5</accession>
<feature type="domain" description="PhoU" evidence="8">
    <location>
        <begin position="27"/>
        <end position="113"/>
    </location>
</feature>
<reference evidence="14" key="3">
    <citation type="submission" date="2016-10" db="EMBL/GenBank/DDBJ databases">
        <authorList>
            <person name="de Groot N.N."/>
        </authorList>
    </citation>
    <scope>NUCLEOTIDE SEQUENCE [LARGE SCALE GENOMIC DNA]</scope>
    <source>
        <strain evidence="14">DSM 15758</strain>
    </source>
</reference>
<dbReference type="Proteomes" id="UP000183046">
    <property type="component" value="Unassembled WGS sequence"/>
</dbReference>
<dbReference type="STRING" id="47885.APT59_21280"/>
<dbReference type="OrthoDB" id="9814256at2"/>
<evidence type="ECO:0000259" key="8">
    <source>
        <dbReference type="Pfam" id="PF01895"/>
    </source>
</evidence>
<dbReference type="GO" id="GO:0030643">
    <property type="term" value="P:intracellular phosphate ion homeostasis"/>
    <property type="evidence" value="ECO:0007669"/>
    <property type="project" value="InterPro"/>
</dbReference>
<evidence type="ECO:0000256" key="2">
    <source>
        <dbReference type="ARBA" id="ARBA00008107"/>
    </source>
</evidence>
<dbReference type="PATRIC" id="fig|47885.6.peg.2097"/>